<evidence type="ECO:0008006" key="3">
    <source>
        <dbReference type="Google" id="ProtNLM"/>
    </source>
</evidence>
<proteinExistence type="predicted"/>
<organism evidence="1 2">
    <name type="scientific">Paeniglutamicibacter antarcticus</name>
    <dbReference type="NCBI Taxonomy" id="494023"/>
    <lineage>
        <taxon>Bacteria</taxon>
        <taxon>Bacillati</taxon>
        <taxon>Actinomycetota</taxon>
        <taxon>Actinomycetes</taxon>
        <taxon>Micrococcales</taxon>
        <taxon>Micrococcaceae</taxon>
        <taxon>Paeniglutamicibacter</taxon>
    </lineage>
</organism>
<sequence>MSVVREKYANIIGVDTHAKTNTYAILAAATGEIKDTATFHTSPPSLKRALAWVDRRSEPGKTLVAIEGTNLLRRWTYPGVACHAAGCLRGAPASPRLAGWPRKIGRY</sequence>
<dbReference type="EMBL" id="BAABLK010000070">
    <property type="protein sequence ID" value="GAA5228505.1"/>
    <property type="molecule type" value="Genomic_DNA"/>
</dbReference>
<evidence type="ECO:0000313" key="2">
    <source>
        <dbReference type="Proteomes" id="UP001501257"/>
    </source>
</evidence>
<gene>
    <name evidence="1" type="ORF">GCM10025778_30430</name>
</gene>
<name>A0ABP9TU77_9MICC</name>
<accession>A0ABP9TU77</accession>
<protein>
    <recommendedName>
        <fullName evidence="3">Transposase</fullName>
    </recommendedName>
</protein>
<comment type="caution">
    <text evidence="1">The sequence shown here is derived from an EMBL/GenBank/DDBJ whole genome shotgun (WGS) entry which is preliminary data.</text>
</comment>
<reference evidence="2" key="1">
    <citation type="journal article" date="2019" name="Int. J. Syst. Evol. Microbiol.">
        <title>The Global Catalogue of Microorganisms (GCM) 10K type strain sequencing project: providing services to taxonomists for standard genome sequencing and annotation.</title>
        <authorList>
            <consortium name="The Broad Institute Genomics Platform"/>
            <consortium name="The Broad Institute Genome Sequencing Center for Infectious Disease"/>
            <person name="Wu L."/>
            <person name="Ma J."/>
        </authorList>
    </citation>
    <scope>NUCLEOTIDE SEQUENCE [LARGE SCALE GENOMIC DNA]</scope>
    <source>
        <strain evidence="2">JCM 18952</strain>
    </source>
</reference>
<dbReference type="Proteomes" id="UP001501257">
    <property type="component" value="Unassembled WGS sequence"/>
</dbReference>
<evidence type="ECO:0000313" key="1">
    <source>
        <dbReference type="EMBL" id="GAA5228505.1"/>
    </source>
</evidence>
<keyword evidence="2" id="KW-1185">Reference proteome</keyword>